<keyword evidence="4" id="KW-0560">Oxidoreductase</keyword>
<evidence type="ECO:0000256" key="4">
    <source>
        <dbReference type="ARBA" id="ARBA00023002"/>
    </source>
</evidence>
<accession>A0ABD1E4L2</accession>
<reference evidence="10 11" key="1">
    <citation type="submission" date="2024-05" db="EMBL/GenBank/DDBJ databases">
        <title>Genetic variation in Jamaican populations of the coffee berry borer (Hypothenemus hampei).</title>
        <authorList>
            <person name="Errbii M."/>
            <person name="Myrie A."/>
        </authorList>
    </citation>
    <scope>NUCLEOTIDE SEQUENCE [LARGE SCALE GENOMIC DNA]</scope>
    <source>
        <strain evidence="10">JA-Hopewell-2020-01-JO</strain>
        <tissue evidence="10">Whole body</tissue>
    </source>
</reference>
<dbReference type="Pfam" id="PF01266">
    <property type="entry name" value="DAO"/>
    <property type="match status" value="1"/>
</dbReference>
<comment type="caution">
    <text evidence="10">The sequence shown here is derived from an EMBL/GenBank/DDBJ whole genome shotgun (WGS) entry which is preliminary data.</text>
</comment>
<evidence type="ECO:0000256" key="1">
    <source>
        <dbReference type="ARBA" id="ARBA00001974"/>
    </source>
</evidence>
<comment type="catalytic activity">
    <reaction evidence="5">
        <text>(S)-2-hydroxyglutarate + A = 2-oxoglutarate + AH2</text>
        <dbReference type="Rhea" id="RHEA:21252"/>
        <dbReference type="ChEBI" id="CHEBI:13193"/>
        <dbReference type="ChEBI" id="CHEBI:16782"/>
        <dbReference type="ChEBI" id="CHEBI:16810"/>
        <dbReference type="ChEBI" id="CHEBI:17499"/>
        <dbReference type="EC" id="1.1.99.2"/>
    </reaction>
</comment>
<evidence type="ECO:0000313" key="11">
    <source>
        <dbReference type="Proteomes" id="UP001566132"/>
    </source>
</evidence>
<organism evidence="10 11">
    <name type="scientific">Hypothenemus hampei</name>
    <name type="common">Coffee berry borer</name>
    <dbReference type="NCBI Taxonomy" id="57062"/>
    <lineage>
        <taxon>Eukaryota</taxon>
        <taxon>Metazoa</taxon>
        <taxon>Ecdysozoa</taxon>
        <taxon>Arthropoda</taxon>
        <taxon>Hexapoda</taxon>
        <taxon>Insecta</taxon>
        <taxon>Pterygota</taxon>
        <taxon>Neoptera</taxon>
        <taxon>Endopterygota</taxon>
        <taxon>Coleoptera</taxon>
        <taxon>Polyphaga</taxon>
        <taxon>Cucujiformia</taxon>
        <taxon>Curculionidae</taxon>
        <taxon>Scolytinae</taxon>
        <taxon>Hypothenemus</taxon>
    </lineage>
</organism>
<evidence type="ECO:0000256" key="5">
    <source>
        <dbReference type="ARBA" id="ARBA00036066"/>
    </source>
</evidence>
<dbReference type="SUPFAM" id="SSF51905">
    <property type="entry name" value="FAD/NAD(P)-binding domain"/>
    <property type="match status" value="1"/>
</dbReference>
<dbReference type="EC" id="1.1.99.2" evidence="7"/>
<keyword evidence="2" id="KW-0285">Flavoprotein</keyword>
<name>A0ABD1E4L2_HYPHA</name>
<dbReference type="NCBIfam" id="NF008726">
    <property type="entry name" value="PRK11728.1"/>
    <property type="match status" value="1"/>
</dbReference>
<feature type="domain" description="FAD dependent oxidoreductase" evidence="9">
    <location>
        <begin position="27"/>
        <end position="318"/>
    </location>
</feature>
<evidence type="ECO:0000259" key="9">
    <source>
        <dbReference type="Pfam" id="PF01266"/>
    </source>
</evidence>
<keyword evidence="3" id="KW-0274">FAD</keyword>
<evidence type="ECO:0000256" key="3">
    <source>
        <dbReference type="ARBA" id="ARBA00022827"/>
    </source>
</evidence>
<dbReference type="Proteomes" id="UP001566132">
    <property type="component" value="Unassembled WGS sequence"/>
</dbReference>
<sequence>MMFKIRIFNFFRLISTSSSYHNRIHCDIAVIGAGIIGTSIARQLKLQHNDLEIYLVDKEASAGSHQTSHNSGVMHCGVYYHPRSLKAKFCVEGIGLLQKYCDEKNIRYEKRGKIILARNDNENLIIDKLMEQGIENNVSGLKMLESACEIREKASGCRGERALWCPKTANVDFKEVTLNLLKDFCNLNGKFLTNTKITKMNQICDSKYQLNIFTEDNTEILTQYAVLCGGLQTGVLTRLVEESSHQQFISFKVDYEKIKSKYCNNLETNVYPVPDLENPFLGAHFSPQNNDDILLGPLALPALKIEGYSNEEININYIKQIIMSCGFRNLIRRNFSVCLREVSKAVCKETRIKELQKLLPNFSYQYIEKGPTAVQCQLLNEDGTFTNDFIINVFNDNSGRNVINLKFTPSPAATSCLAIANYVAKEFNKKFTENN</sequence>
<dbReference type="PANTHER" id="PTHR43104:SF2">
    <property type="entry name" value="L-2-HYDROXYGLUTARATE DEHYDROGENASE, MITOCHONDRIAL"/>
    <property type="match status" value="1"/>
</dbReference>
<dbReference type="InterPro" id="IPR006076">
    <property type="entry name" value="FAD-dep_OxRdtase"/>
</dbReference>
<gene>
    <name evidence="10" type="ORF">ABEB36_013566</name>
</gene>
<dbReference type="AlphaFoldDB" id="A0ABD1E4L2"/>
<dbReference type="Gene3D" id="3.50.50.60">
    <property type="entry name" value="FAD/NAD(P)-binding domain"/>
    <property type="match status" value="1"/>
</dbReference>
<protein>
    <recommendedName>
        <fullName evidence="8">L-2-hydroxyglutarate dehydrogenase, mitochondrial</fullName>
        <ecNumber evidence="7">1.1.99.2</ecNumber>
    </recommendedName>
</protein>
<dbReference type="InterPro" id="IPR036188">
    <property type="entry name" value="FAD/NAD-bd_sf"/>
</dbReference>
<keyword evidence="11" id="KW-1185">Reference proteome</keyword>
<dbReference type="EMBL" id="JBDJPC010000011">
    <property type="protein sequence ID" value="KAL1489618.1"/>
    <property type="molecule type" value="Genomic_DNA"/>
</dbReference>
<evidence type="ECO:0000256" key="6">
    <source>
        <dbReference type="ARBA" id="ARBA00037941"/>
    </source>
</evidence>
<proteinExistence type="inferred from homology"/>
<dbReference type="GO" id="GO:0047545">
    <property type="term" value="F:(S)-2-hydroxyglutarate dehydrogenase activity"/>
    <property type="evidence" value="ECO:0007669"/>
    <property type="project" value="UniProtKB-EC"/>
</dbReference>
<evidence type="ECO:0000256" key="7">
    <source>
        <dbReference type="ARBA" id="ARBA00038878"/>
    </source>
</evidence>
<evidence type="ECO:0000256" key="8">
    <source>
        <dbReference type="ARBA" id="ARBA00041137"/>
    </source>
</evidence>
<evidence type="ECO:0000256" key="2">
    <source>
        <dbReference type="ARBA" id="ARBA00022630"/>
    </source>
</evidence>
<comment type="cofactor">
    <cofactor evidence="1">
        <name>FAD</name>
        <dbReference type="ChEBI" id="CHEBI:57692"/>
    </cofactor>
</comment>
<evidence type="ECO:0000313" key="10">
    <source>
        <dbReference type="EMBL" id="KAL1489618.1"/>
    </source>
</evidence>
<comment type="similarity">
    <text evidence="6">Belongs to the L2HGDH family.</text>
</comment>
<dbReference type="Gene3D" id="3.30.9.10">
    <property type="entry name" value="D-Amino Acid Oxidase, subunit A, domain 2"/>
    <property type="match status" value="1"/>
</dbReference>
<dbReference type="PANTHER" id="PTHR43104">
    <property type="entry name" value="L-2-HYDROXYGLUTARATE DEHYDROGENASE, MITOCHONDRIAL"/>
    <property type="match status" value="1"/>
</dbReference>